<evidence type="ECO:0000256" key="1">
    <source>
        <dbReference type="SAM" id="SignalP"/>
    </source>
</evidence>
<proteinExistence type="predicted"/>
<evidence type="ECO:0000313" key="2">
    <source>
        <dbReference type="EMBL" id="KAH3755559.1"/>
    </source>
</evidence>
<gene>
    <name evidence="2" type="ORF">DPMN_190256</name>
</gene>
<keyword evidence="1" id="KW-0732">Signal</keyword>
<sequence>MTPVALICITLPLLPDVIAYEIAHAATALKRPSPGTIFSATLFVTEPVIVAEPWPFVNVNGASVQPVTDAPARNNNTERERNNTFKLKKNLNMVIVHGAHEIIV</sequence>
<protein>
    <recommendedName>
        <fullName evidence="4">Secreted protein</fullName>
    </recommendedName>
</protein>
<dbReference type="EMBL" id="JAIWYP010000010">
    <property type="protein sequence ID" value="KAH3755559.1"/>
    <property type="molecule type" value="Genomic_DNA"/>
</dbReference>
<keyword evidence="3" id="KW-1185">Reference proteome</keyword>
<reference evidence="2" key="1">
    <citation type="journal article" date="2019" name="bioRxiv">
        <title>The Genome of the Zebra Mussel, Dreissena polymorpha: A Resource for Invasive Species Research.</title>
        <authorList>
            <person name="McCartney M.A."/>
            <person name="Auch B."/>
            <person name="Kono T."/>
            <person name="Mallez S."/>
            <person name="Zhang Y."/>
            <person name="Obille A."/>
            <person name="Becker A."/>
            <person name="Abrahante J.E."/>
            <person name="Garbe J."/>
            <person name="Badalamenti J.P."/>
            <person name="Herman A."/>
            <person name="Mangelson H."/>
            <person name="Liachko I."/>
            <person name="Sullivan S."/>
            <person name="Sone E.D."/>
            <person name="Koren S."/>
            <person name="Silverstein K.A.T."/>
            <person name="Beckman K.B."/>
            <person name="Gohl D.M."/>
        </authorList>
    </citation>
    <scope>NUCLEOTIDE SEQUENCE</scope>
    <source>
        <strain evidence="2">Duluth1</strain>
        <tissue evidence="2">Whole animal</tissue>
    </source>
</reference>
<feature type="chain" id="PRO_5039483843" description="Secreted protein" evidence="1">
    <location>
        <begin position="20"/>
        <end position="104"/>
    </location>
</feature>
<name>A0A9D4IBT0_DREPO</name>
<evidence type="ECO:0000313" key="3">
    <source>
        <dbReference type="Proteomes" id="UP000828390"/>
    </source>
</evidence>
<dbReference type="AlphaFoldDB" id="A0A9D4IBT0"/>
<feature type="signal peptide" evidence="1">
    <location>
        <begin position="1"/>
        <end position="19"/>
    </location>
</feature>
<dbReference type="Proteomes" id="UP000828390">
    <property type="component" value="Unassembled WGS sequence"/>
</dbReference>
<evidence type="ECO:0008006" key="4">
    <source>
        <dbReference type="Google" id="ProtNLM"/>
    </source>
</evidence>
<organism evidence="2 3">
    <name type="scientific">Dreissena polymorpha</name>
    <name type="common">Zebra mussel</name>
    <name type="synonym">Mytilus polymorpha</name>
    <dbReference type="NCBI Taxonomy" id="45954"/>
    <lineage>
        <taxon>Eukaryota</taxon>
        <taxon>Metazoa</taxon>
        <taxon>Spiralia</taxon>
        <taxon>Lophotrochozoa</taxon>
        <taxon>Mollusca</taxon>
        <taxon>Bivalvia</taxon>
        <taxon>Autobranchia</taxon>
        <taxon>Heteroconchia</taxon>
        <taxon>Euheterodonta</taxon>
        <taxon>Imparidentia</taxon>
        <taxon>Neoheterodontei</taxon>
        <taxon>Myida</taxon>
        <taxon>Dreissenoidea</taxon>
        <taxon>Dreissenidae</taxon>
        <taxon>Dreissena</taxon>
    </lineage>
</organism>
<comment type="caution">
    <text evidence="2">The sequence shown here is derived from an EMBL/GenBank/DDBJ whole genome shotgun (WGS) entry which is preliminary data.</text>
</comment>
<reference evidence="2" key="2">
    <citation type="submission" date="2020-11" db="EMBL/GenBank/DDBJ databases">
        <authorList>
            <person name="McCartney M.A."/>
            <person name="Auch B."/>
            <person name="Kono T."/>
            <person name="Mallez S."/>
            <person name="Becker A."/>
            <person name="Gohl D.M."/>
            <person name="Silverstein K.A.T."/>
            <person name="Koren S."/>
            <person name="Bechman K.B."/>
            <person name="Herman A."/>
            <person name="Abrahante J.E."/>
            <person name="Garbe J."/>
        </authorList>
    </citation>
    <scope>NUCLEOTIDE SEQUENCE</scope>
    <source>
        <strain evidence="2">Duluth1</strain>
        <tissue evidence="2">Whole animal</tissue>
    </source>
</reference>
<accession>A0A9D4IBT0</accession>